<keyword evidence="7" id="KW-1185">Reference proteome</keyword>
<dbReference type="EMBL" id="SORI01000012">
    <property type="protein sequence ID" value="TDY59547.1"/>
    <property type="molecule type" value="Genomic_DNA"/>
</dbReference>
<evidence type="ECO:0000256" key="2">
    <source>
        <dbReference type="ARBA" id="ARBA00023125"/>
    </source>
</evidence>
<dbReference type="SMART" id="SM00346">
    <property type="entry name" value="HTH_ICLR"/>
    <property type="match status" value="1"/>
</dbReference>
<evidence type="ECO:0000313" key="7">
    <source>
        <dbReference type="Proteomes" id="UP000295066"/>
    </source>
</evidence>
<evidence type="ECO:0000256" key="3">
    <source>
        <dbReference type="ARBA" id="ARBA00023163"/>
    </source>
</evidence>
<accession>A0A4R8M6E8</accession>
<dbReference type="Gene3D" id="1.10.10.10">
    <property type="entry name" value="Winged helix-like DNA-binding domain superfamily/Winged helix DNA-binding domain"/>
    <property type="match status" value="1"/>
</dbReference>
<dbReference type="GO" id="GO:0045892">
    <property type="term" value="P:negative regulation of DNA-templated transcription"/>
    <property type="evidence" value="ECO:0007669"/>
    <property type="project" value="TreeGrafter"/>
</dbReference>
<reference evidence="6 7" key="1">
    <citation type="submission" date="2019-03" db="EMBL/GenBank/DDBJ databases">
        <title>Genomic Encyclopedia of Type Strains, Phase IV (KMG-IV): sequencing the most valuable type-strain genomes for metagenomic binning, comparative biology and taxonomic classification.</title>
        <authorList>
            <person name="Goeker M."/>
        </authorList>
    </citation>
    <scope>NUCLEOTIDE SEQUENCE [LARGE SCALE GENOMIC DNA]</scope>
    <source>
        <strain evidence="6 7">DSM 25964</strain>
    </source>
</reference>
<comment type="caution">
    <text evidence="6">The sequence shown here is derived from an EMBL/GenBank/DDBJ whole genome shotgun (WGS) entry which is preliminary data.</text>
</comment>
<dbReference type="AlphaFoldDB" id="A0A4R8M6E8"/>
<dbReference type="InterPro" id="IPR014757">
    <property type="entry name" value="Tscrpt_reg_IclR_C"/>
</dbReference>
<dbReference type="Pfam" id="PF01614">
    <property type="entry name" value="IclR_C"/>
    <property type="match status" value="1"/>
</dbReference>
<dbReference type="Pfam" id="PF09339">
    <property type="entry name" value="HTH_IclR"/>
    <property type="match status" value="1"/>
</dbReference>
<dbReference type="OrthoDB" id="6057486at2"/>
<dbReference type="SUPFAM" id="SSF55781">
    <property type="entry name" value="GAF domain-like"/>
    <property type="match status" value="1"/>
</dbReference>
<protein>
    <submittedName>
        <fullName evidence="6">IclR family transcriptional regulator</fullName>
    </submittedName>
</protein>
<evidence type="ECO:0000256" key="1">
    <source>
        <dbReference type="ARBA" id="ARBA00023015"/>
    </source>
</evidence>
<keyword evidence="1" id="KW-0805">Transcription regulation</keyword>
<keyword evidence="2" id="KW-0238">DNA-binding</keyword>
<dbReference type="PANTHER" id="PTHR30136">
    <property type="entry name" value="HELIX-TURN-HELIX TRANSCRIPTIONAL REGULATOR, ICLR FAMILY"/>
    <property type="match status" value="1"/>
</dbReference>
<dbReference type="InterPro" id="IPR036390">
    <property type="entry name" value="WH_DNA-bd_sf"/>
</dbReference>
<dbReference type="InterPro" id="IPR029016">
    <property type="entry name" value="GAF-like_dom_sf"/>
</dbReference>
<organism evidence="6 7">
    <name type="scientific">Aminivibrio pyruvatiphilus</name>
    <dbReference type="NCBI Taxonomy" id="1005740"/>
    <lineage>
        <taxon>Bacteria</taxon>
        <taxon>Thermotogati</taxon>
        <taxon>Synergistota</taxon>
        <taxon>Synergistia</taxon>
        <taxon>Synergistales</taxon>
        <taxon>Aminobacteriaceae</taxon>
        <taxon>Aminivibrio</taxon>
    </lineage>
</organism>
<dbReference type="RefSeq" id="WP_133957941.1">
    <property type="nucleotide sequence ID" value="NZ_SORI01000012.1"/>
</dbReference>
<sequence>MAQENGQGGKMDGAVKVTAIMEALCSSPSPLTVREVEEITGIPRSTAHRFLLSLEEQQWAFRDPLTDGYRPGIRFFLLSGASSFYDELIRTADPEMRELVKATGNTAILSVTEGTAGLCIHSVEPLSSVKFTAHRGMSIPLHAGATGKVLLAHCSPEIRSRVLASPLRPPRGDGMVDRAELEKELERIREQGFAFSREEWMPHAGDISVPLFDGRGVFVAQMGVAGIADSVFRDFDSNLRLLKEAARNVERKMDTHIFGGGNHVSGE</sequence>
<feature type="domain" description="HTH iclR-type" evidence="4">
    <location>
        <begin position="11"/>
        <end position="73"/>
    </location>
</feature>
<dbReference type="PROSITE" id="PS51077">
    <property type="entry name" value="HTH_ICLR"/>
    <property type="match status" value="1"/>
</dbReference>
<dbReference type="Gene3D" id="3.30.450.40">
    <property type="match status" value="1"/>
</dbReference>
<proteinExistence type="predicted"/>
<keyword evidence="3" id="KW-0804">Transcription</keyword>
<dbReference type="InterPro" id="IPR036388">
    <property type="entry name" value="WH-like_DNA-bd_sf"/>
</dbReference>
<dbReference type="GO" id="GO:0003700">
    <property type="term" value="F:DNA-binding transcription factor activity"/>
    <property type="evidence" value="ECO:0007669"/>
    <property type="project" value="TreeGrafter"/>
</dbReference>
<name>A0A4R8M6E8_9BACT</name>
<dbReference type="GO" id="GO:0003677">
    <property type="term" value="F:DNA binding"/>
    <property type="evidence" value="ECO:0007669"/>
    <property type="project" value="UniProtKB-KW"/>
</dbReference>
<dbReference type="PANTHER" id="PTHR30136:SF35">
    <property type="entry name" value="HTH-TYPE TRANSCRIPTIONAL REGULATOR RV1719"/>
    <property type="match status" value="1"/>
</dbReference>
<evidence type="ECO:0000259" key="4">
    <source>
        <dbReference type="PROSITE" id="PS51077"/>
    </source>
</evidence>
<evidence type="ECO:0000313" key="6">
    <source>
        <dbReference type="EMBL" id="TDY59547.1"/>
    </source>
</evidence>
<dbReference type="InterPro" id="IPR005471">
    <property type="entry name" value="Tscrpt_reg_IclR_N"/>
</dbReference>
<dbReference type="SUPFAM" id="SSF46785">
    <property type="entry name" value="Winged helix' DNA-binding domain"/>
    <property type="match status" value="1"/>
</dbReference>
<dbReference type="PROSITE" id="PS51078">
    <property type="entry name" value="ICLR_ED"/>
    <property type="match status" value="1"/>
</dbReference>
<dbReference type="Proteomes" id="UP000295066">
    <property type="component" value="Unassembled WGS sequence"/>
</dbReference>
<evidence type="ECO:0000259" key="5">
    <source>
        <dbReference type="PROSITE" id="PS51078"/>
    </source>
</evidence>
<dbReference type="InterPro" id="IPR050707">
    <property type="entry name" value="HTH_MetabolicPath_Reg"/>
</dbReference>
<gene>
    <name evidence="6" type="ORF">C8D99_11256</name>
</gene>
<feature type="domain" description="IclR-ED" evidence="5">
    <location>
        <begin position="74"/>
        <end position="255"/>
    </location>
</feature>